<dbReference type="EMBL" id="JBHTOH010000091">
    <property type="protein sequence ID" value="MFD1411955.1"/>
    <property type="molecule type" value="Genomic_DNA"/>
</dbReference>
<sequence length="591" mass="66424">MMKWKSGQLGLLVAFCMGIILLAGCQRHDDDTKSTGNYQGTTLAKLPVGVHNQHTAVSGGHFKYALVSWSPFKGIFNEAFVTDKNDEVIADPGNEPLFKFDDNYRIIDGGAANLALNIAAKTVTITINPKVRWSDGQPLIAEDILYSYLLIANPKSQSQRYTNSLAQIVGMAAYHAGQSDHISGIELPAGAQGNQVVIHYLAMKPGMTQSGNGYFWEYASPSHQLRQIAFDQVRNSAAIRETPLYYGPYQVKSVETGQKVVWTPNPYYYGRKPQLATITYNVVSPNSVVQVMQKHQYDVATVADEQFTALQSDTHTKFIGDKSLSYRYLAFKVGRYKNGKNVMDQHNKLQTKALRQAIIYSMNVQQVSRQYTNGWQFKINTLIPRAFKQYYNDQAASYDYDPAKAARLLDQAGYRKSGKWRVQPNGKPLVLHFAVKRDSTHKEEMVQTYLAEWHKLGLNVKLTSGRLLEANSFYDKLMNDDPDIDFFEAAWDLSTEPSPADLYSETASFNLSRFVTKRNNQLLAAIDDVAAFDTTTRVQAFRTWQTYMNQAAYVVPTTGSCDVRAVNQRVKGFSLAPTIGWENVSVTSQKR</sequence>
<protein>
    <submittedName>
        <fullName evidence="2">Oligopeptide ABC transporter substrate-binding protein</fullName>
    </submittedName>
</protein>
<dbReference type="Gene3D" id="3.10.105.10">
    <property type="entry name" value="Dipeptide-binding Protein, Domain 3"/>
    <property type="match status" value="1"/>
</dbReference>
<dbReference type="Gene3D" id="3.40.190.10">
    <property type="entry name" value="Periplasmic binding protein-like II"/>
    <property type="match status" value="1"/>
</dbReference>
<keyword evidence="3" id="KW-1185">Reference proteome</keyword>
<dbReference type="InterPro" id="IPR030678">
    <property type="entry name" value="Peptide/Ni-bd"/>
</dbReference>
<dbReference type="InterPro" id="IPR000914">
    <property type="entry name" value="SBP_5_dom"/>
</dbReference>
<dbReference type="Pfam" id="PF00496">
    <property type="entry name" value="SBP_bac_5"/>
    <property type="match status" value="1"/>
</dbReference>
<dbReference type="PROSITE" id="PS51257">
    <property type="entry name" value="PROKAR_LIPOPROTEIN"/>
    <property type="match status" value="1"/>
</dbReference>
<dbReference type="RefSeq" id="WP_125649113.1">
    <property type="nucleotide sequence ID" value="NZ_JBHTOH010000091.1"/>
</dbReference>
<accession>A0ABW4BR36</accession>
<dbReference type="PIRSF" id="PIRSF002741">
    <property type="entry name" value="MppA"/>
    <property type="match status" value="1"/>
</dbReference>
<gene>
    <name evidence="2" type="ORF">ACFQ4R_10235</name>
</gene>
<dbReference type="PANTHER" id="PTHR30290:SF16">
    <property type="entry name" value="OLIGOPEPTIDE ABC TRANSPORTER, PERIPLASMIC OLIGOPEPTIDE-BINDING PROTEIN"/>
    <property type="match status" value="1"/>
</dbReference>
<evidence type="ECO:0000259" key="1">
    <source>
        <dbReference type="Pfam" id="PF00496"/>
    </source>
</evidence>
<dbReference type="PANTHER" id="PTHR30290">
    <property type="entry name" value="PERIPLASMIC BINDING COMPONENT OF ABC TRANSPORTER"/>
    <property type="match status" value="1"/>
</dbReference>
<dbReference type="InterPro" id="IPR039424">
    <property type="entry name" value="SBP_5"/>
</dbReference>
<dbReference type="SUPFAM" id="SSF53850">
    <property type="entry name" value="Periplasmic binding protein-like II"/>
    <property type="match status" value="1"/>
</dbReference>
<dbReference type="CDD" id="cd08510">
    <property type="entry name" value="PBP2_Lactococcal_OppA_like"/>
    <property type="match status" value="1"/>
</dbReference>
<dbReference type="Proteomes" id="UP001597191">
    <property type="component" value="Unassembled WGS sequence"/>
</dbReference>
<evidence type="ECO:0000313" key="3">
    <source>
        <dbReference type="Proteomes" id="UP001597191"/>
    </source>
</evidence>
<proteinExistence type="predicted"/>
<organism evidence="2 3">
    <name type="scientific">Lapidilactobacillus gannanensis</name>
    <dbReference type="NCBI Taxonomy" id="2486002"/>
    <lineage>
        <taxon>Bacteria</taxon>
        <taxon>Bacillati</taxon>
        <taxon>Bacillota</taxon>
        <taxon>Bacilli</taxon>
        <taxon>Lactobacillales</taxon>
        <taxon>Lactobacillaceae</taxon>
        <taxon>Lapidilactobacillus</taxon>
    </lineage>
</organism>
<comment type="caution">
    <text evidence="2">The sequence shown here is derived from an EMBL/GenBank/DDBJ whole genome shotgun (WGS) entry which is preliminary data.</text>
</comment>
<name>A0ABW4BR36_9LACO</name>
<evidence type="ECO:0000313" key="2">
    <source>
        <dbReference type="EMBL" id="MFD1411955.1"/>
    </source>
</evidence>
<reference evidence="3" key="1">
    <citation type="journal article" date="2019" name="Int. J. Syst. Evol. Microbiol.">
        <title>The Global Catalogue of Microorganisms (GCM) 10K type strain sequencing project: providing services to taxonomists for standard genome sequencing and annotation.</title>
        <authorList>
            <consortium name="The Broad Institute Genomics Platform"/>
            <consortium name="The Broad Institute Genome Sequencing Center for Infectious Disease"/>
            <person name="Wu L."/>
            <person name="Ma J."/>
        </authorList>
    </citation>
    <scope>NUCLEOTIDE SEQUENCE [LARGE SCALE GENOMIC DNA]</scope>
    <source>
        <strain evidence="3">CCM 8937</strain>
    </source>
</reference>
<feature type="domain" description="Solute-binding protein family 5" evidence="1">
    <location>
        <begin position="120"/>
        <end position="503"/>
    </location>
</feature>